<feature type="non-terminal residue" evidence="1">
    <location>
        <position position="128"/>
    </location>
</feature>
<accession>A0A7Y6PIC1</accession>
<dbReference type="Proteomes" id="UP000524321">
    <property type="component" value="Unassembled WGS sequence"/>
</dbReference>
<gene>
    <name evidence="1" type="ORF">HUV05_23320</name>
</gene>
<evidence type="ECO:0000313" key="2">
    <source>
        <dbReference type="Proteomes" id="UP000524321"/>
    </source>
</evidence>
<reference evidence="1 2" key="2">
    <citation type="submission" date="2020-07" db="EMBL/GenBank/DDBJ databases">
        <title>Bacterial metabolism rescues the inhibition of intestinal drug absorption by food and drug additives.</title>
        <authorList>
            <person name="Zou L."/>
            <person name="Spanogiannopoulos P."/>
            <person name="Chien H.-C."/>
            <person name="Pieper L.M."/>
            <person name="Cai W."/>
            <person name="Khuri N."/>
            <person name="Pottel J."/>
            <person name="Vora B."/>
            <person name="Ni Z."/>
            <person name="Tsakalozou E."/>
            <person name="Zhang W."/>
            <person name="Shoichet B.K."/>
            <person name="Giacomini K.M."/>
            <person name="Turnbaugh P.J."/>
        </authorList>
    </citation>
    <scope>NUCLEOTIDE SEQUENCE [LARGE SCALE GENOMIC DNA]</scope>
    <source>
        <strain evidence="1 2">B33</strain>
    </source>
</reference>
<sequence length="128" mass="14042">DTMKNIPSDIIKPGSFSVLSDASYLNVYFKKVSKTTGKETDDSFRLPSATLEQAGLLSAEDKQALEDMKSGTPADDVTHPIVIVDEIRPLKDGYYTLETAIAAIVSYQQESGVKYERTGLIITYKTGE</sequence>
<proteinExistence type="predicted"/>
<dbReference type="AlphaFoldDB" id="A0A7Y6PIC1"/>
<protein>
    <submittedName>
        <fullName evidence="1">Uncharacterized protein</fullName>
    </submittedName>
</protein>
<reference evidence="1 2" key="1">
    <citation type="submission" date="2020-04" db="EMBL/GenBank/DDBJ databases">
        <authorList>
            <person name="Pieper L."/>
        </authorList>
    </citation>
    <scope>NUCLEOTIDE SEQUENCE [LARGE SCALE GENOMIC DNA]</scope>
    <source>
        <strain evidence="1 2">B33</strain>
    </source>
</reference>
<name>A0A7Y6PIC1_PHOVU</name>
<comment type="caution">
    <text evidence="1">The sequence shown here is derived from an EMBL/GenBank/DDBJ whole genome shotgun (WGS) entry which is preliminary data.</text>
</comment>
<evidence type="ECO:0000313" key="1">
    <source>
        <dbReference type="EMBL" id="NVB76367.1"/>
    </source>
</evidence>
<organism evidence="1 2">
    <name type="scientific">Phocaeicola vulgatus</name>
    <name type="common">Bacteroides vulgatus</name>
    <dbReference type="NCBI Taxonomy" id="821"/>
    <lineage>
        <taxon>Bacteria</taxon>
        <taxon>Pseudomonadati</taxon>
        <taxon>Bacteroidota</taxon>
        <taxon>Bacteroidia</taxon>
        <taxon>Bacteroidales</taxon>
        <taxon>Bacteroidaceae</taxon>
        <taxon>Phocaeicola</taxon>
    </lineage>
</organism>
<dbReference type="RefSeq" id="WP_176350874.1">
    <property type="nucleotide sequence ID" value="NZ_JABWDJ010000400.1"/>
</dbReference>
<dbReference type="EMBL" id="JABWDJ010000400">
    <property type="protein sequence ID" value="NVB76367.1"/>
    <property type="molecule type" value="Genomic_DNA"/>
</dbReference>
<feature type="non-terminal residue" evidence="1">
    <location>
        <position position="1"/>
    </location>
</feature>